<evidence type="ECO:0000256" key="10">
    <source>
        <dbReference type="ARBA" id="ARBA00049176"/>
    </source>
</evidence>
<proteinExistence type="inferred from homology"/>
<evidence type="ECO:0000256" key="4">
    <source>
        <dbReference type="ARBA" id="ARBA00011503"/>
    </source>
</evidence>
<dbReference type="InterPro" id="IPR003542">
    <property type="entry name" value="Enbac_synth_compD-like"/>
</dbReference>
<dbReference type="GO" id="GO:0008897">
    <property type="term" value="F:holo-[acyl-carrier-protein] synthase activity"/>
    <property type="evidence" value="ECO:0007669"/>
    <property type="project" value="InterPro"/>
</dbReference>
<organism evidence="18">
    <name type="scientific">Salmonella enterica</name>
    <name type="common">Salmonella choleraesuis</name>
    <dbReference type="NCBI Taxonomy" id="28901"/>
    <lineage>
        <taxon>Bacteria</taxon>
        <taxon>Pseudomonadati</taxon>
        <taxon>Pseudomonadota</taxon>
        <taxon>Gammaproteobacteria</taxon>
        <taxon>Enterobacterales</taxon>
        <taxon>Enterobacteriaceae</taxon>
        <taxon>Salmonella</taxon>
    </lineage>
</organism>
<dbReference type="SUPFAM" id="SSF56214">
    <property type="entry name" value="4'-phosphopantetheinyl transferase"/>
    <property type="match status" value="1"/>
</dbReference>
<evidence type="ECO:0000256" key="6">
    <source>
        <dbReference type="ARBA" id="ARBA00022679"/>
    </source>
</evidence>
<evidence type="ECO:0000256" key="8">
    <source>
        <dbReference type="ARBA" id="ARBA00029894"/>
    </source>
</evidence>
<dbReference type="AlphaFoldDB" id="A0A744GGW0"/>
<evidence type="ECO:0000256" key="11">
    <source>
        <dbReference type="ARBA" id="ARBA00049191"/>
    </source>
</evidence>
<dbReference type="GO" id="GO:0000287">
    <property type="term" value="F:magnesium ion binding"/>
    <property type="evidence" value="ECO:0007669"/>
    <property type="project" value="InterPro"/>
</dbReference>
<feature type="binding site" evidence="12">
    <location>
        <position position="76"/>
    </location>
    <ligand>
        <name>CoA</name>
        <dbReference type="ChEBI" id="CHEBI:57287"/>
    </ligand>
</feature>
<dbReference type="InterPro" id="IPR008278">
    <property type="entry name" value="4-PPantetheinyl_Trfase_dom"/>
</dbReference>
<feature type="domain" description="4'-phosphopantetheinyl transferase N-terminal" evidence="15">
    <location>
        <begin position="58"/>
        <end position="120"/>
    </location>
</feature>
<dbReference type="PANTHER" id="PTHR38096:SF1">
    <property type="entry name" value="ENTEROBACTIN SYNTHASE COMPONENT D"/>
    <property type="match status" value="1"/>
</dbReference>
<feature type="domain" description="4'-phosphopantetheinyl transferase" evidence="14">
    <location>
        <begin position="131"/>
        <end position="211"/>
    </location>
</feature>
<keyword evidence="13" id="KW-0460">Magnesium</keyword>
<keyword evidence="6 18" id="KW-0808">Transferase</keyword>
<dbReference type="EMBL" id="DAAUPK010000028">
    <property type="protein sequence ID" value="HAF2571691.1"/>
    <property type="molecule type" value="Genomic_DNA"/>
</dbReference>
<dbReference type="PANTHER" id="PTHR38096">
    <property type="entry name" value="ENTEROBACTIN SYNTHASE COMPONENT D"/>
    <property type="match status" value="1"/>
</dbReference>
<dbReference type="GO" id="GO:0005886">
    <property type="term" value="C:plasma membrane"/>
    <property type="evidence" value="ECO:0007669"/>
    <property type="project" value="TreeGrafter"/>
</dbReference>
<evidence type="ECO:0000313" key="18">
    <source>
        <dbReference type="EMBL" id="HAF2571691.1"/>
    </source>
</evidence>
<protein>
    <recommendedName>
        <fullName evidence="5">Enterobactin synthase component D</fullName>
    </recommendedName>
    <alternativeName>
        <fullName evidence="8">4'-phosphopantetheinyl transferase EntD</fullName>
    </alternativeName>
    <alternativeName>
        <fullName evidence="9">Enterochelin synthase D</fullName>
    </alternativeName>
</protein>
<comment type="cofactor">
    <cofactor evidence="13">
        <name>Mg(2+)</name>
        <dbReference type="ChEBI" id="CHEBI:18420"/>
    </cofactor>
</comment>
<evidence type="ECO:0000256" key="9">
    <source>
        <dbReference type="ARBA" id="ARBA00031996"/>
    </source>
</evidence>
<dbReference type="InterPro" id="IPR037143">
    <property type="entry name" value="4-PPantetheinyl_Trfase_dom_sf"/>
</dbReference>
<dbReference type="EMBL" id="DAAUOA010000030">
    <property type="protein sequence ID" value="HAF2206394.1"/>
    <property type="molecule type" value="Genomic_DNA"/>
</dbReference>
<comment type="pathway">
    <text evidence="2">Siderophore biosynthesis; enterobactin biosynthesis.</text>
</comment>
<dbReference type="InterPro" id="IPR041354">
    <property type="entry name" value="4PPT_N"/>
</dbReference>
<feature type="binding site" evidence="12">
    <location>
        <position position="181"/>
    </location>
    <ligand>
        <name>CoA</name>
        <dbReference type="ChEBI" id="CHEBI:57287"/>
    </ligand>
</feature>
<feature type="binding site" evidence="13">
    <location>
        <position position="133"/>
    </location>
    <ligand>
        <name>Mg(2+)</name>
        <dbReference type="ChEBI" id="CHEBI:18420"/>
    </ligand>
</feature>
<feature type="binding site" evidence="12">
    <location>
        <begin position="111"/>
        <end position="112"/>
    </location>
    <ligand>
        <name>CoA</name>
        <dbReference type="ChEBI" id="CHEBI:57287"/>
    </ligand>
</feature>
<dbReference type="Pfam" id="PF01648">
    <property type="entry name" value="ACPS"/>
    <property type="match status" value="1"/>
</dbReference>
<feature type="binding site" evidence="13">
    <location>
        <position position="134"/>
    </location>
    <ligand>
        <name>Mg(2+)</name>
        <dbReference type="ChEBI" id="CHEBI:18420"/>
    </ligand>
</feature>
<evidence type="ECO:0000259" key="14">
    <source>
        <dbReference type="Pfam" id="PF01648"/>
    </source>
</evidence>
<sequence>MVYLMKLCPLDDFSFPPFIKKGEFGYLKQFPQVLYGLIEYDNSVYTDDLFPQLVQPFPEKLRKSVTKRKAEFLAGRYCCSKLLRIAGARSTHVGSQKGIPIWPLGWYGSISHTDSYVIVALVNETQSLMPGVDIEKYDSKLLLSVVDMFSSPNELIILRASALDYTWALLLLFSAKESLFKSLWPETVVGVDFHFANLISIDVVQQTFTLALSSSLSSRLYVGKRITGRYVFFNDCVITFVGFLRTEISLI</sequence>
<gene>
    <name evidence="17" type="ORF">G8N85_004429</name>
    <name evidence="16" type="ORF">G9B68_004587</name>
    <name evidence="18" type="ORF">G9E70_004653</name>
</gene>
<comment type="catalytic activity">
    <reaction evidence="10">
        <text>apo-[aryl-carrier protein] + CoA = holo-[aryl-carrier protein] + adenosine 3',5'-bisphosphate + H(+)</text>
        <dbReference type="Rhea" id="RHEA:48404"/>
        <dbReference type="Rhea" id="RHEA-COMP:15903"/>
        <dbReference type="Rhea" id="RHEA-COMP:17557"/>
        <dbReference type="ChEBI" id="CHEBI:15378"/>
        <dbReference type="ChEBI" id="CHEBI:29999"/>
        <dbReference type="ChEBI" id="CHEBI:57287"/>
        <dbReference type="ChEBI" id="CHEBI:58343"/>
        <dbReference type="ChEBI" id="CHEBI:64479"/>
    </reaction>
</comment>
<dbReference type="GO" id="GO:0009239">
    <property type="term" value="P:enterobactin biosynthetic process"/>
    <property type="evidence" value="ECO:0007669"/>
    <property type="project" value="UniProtKB-UniPathway"/>
</dbReference>
<comment type="function">
    <text evidence="1">Involved in the biosynthesis of the siderophore enterobactin (enterochelin), which is a macrocyclic trimeric lactone of N-(2,3-dihydroxybenzoyl)-serine. The serine trilactone serves as a scaffolding for the three catechol functionalities that provide hexadentate coordination for the tightly ligated iron(2+) atoms. Plays an essential role in the assembly of the enterobactin by catalyzing the transfer of the 4'-phosphopantetheine (Ppant) moiety from coenzyme A to the apo-domains of both EntB (ArCP domain) and EntF (PCP domain) to yield their holo-forms which make them competent for the activation of 2,3-dihydroxybenzoate (DHB) and L-serine, respectively.</text>
</comment>
<comment type="subunit">
    <text evidence="4">EntB, EntD, EntE, and EntF form a multienzyme complex called enterobactin synthase.</text>
</comment>
<evidence type="ECO:0000256" key="5">
    <source>
        <dbReference type="ARBA" id="ARBA00019087"/>
    </source>
</evidence>
<evidence type="ECO:0000256" key="13">
    <source>
        <dbReference type="PIRSR" id="PIRSR603542-2"/>
    </source>
</evidence>
<evidence type="ECO:0000256" key="12">
    <source>
        <dbReference type="PIRSR" id="PIRSR603542-1"/>
    </source>
</evidence>
<feature type="binding site" evidence="13">
    <location>
        <position position="135"/>
    </location>
    <ligand>
        <name>Mg(2+)</name>
        <dbReference type="ChEBI" id="CHEBI:18420"/>
    </ligand>
</feature>
<dbReference type="PRINTS" id="PR01399">
    <property type="entry name" value="ENTSNTHTASED"/>
</dbReference>
<evidence type="ECO:0000313" key="17">
    <source>
        <dbReference type="EMBL" id="HAF2206394.1"/>
    </source>
</evidence>
<evidence type="ECO:0000256" key="2">
    <source>
        <dbReference type="ARBA" id="ARBA00004993"/>
    </source>
</evidence>
<keyword evidence="7" id="KW-0259">Enterobactin biosynthesis</keyword>
<comment type="caution">
    <text evidence="18">The sequence shown here is derived from an EMBL/GenBank/DDBJ whole genome shotgun (WGS) entry which is preliminary data.</text>
</comment>
<dbReference type="EMBL" id="DAAUMU010000033">
    <property type="protein sequence ID" value="HAF1420118.1"/>
    <property type="molecule type" value="Genomic_DNA"/>
</dbReference>
<dbReference type="Pfam" id="PF17837">
    <property type="entry name" value="4PPT_N"/>
    <property type="match status" value="1"/>
</dbReference>
<dbReference type="UniPathway" id="UPA00017"/>
<accession>A0A744GGW0</accession>
<evidence type="ECO:0000256" key="7">
    <source>
        <dbReference type="ARBA" id="ARBA00023191"/>
    </source>
</evidence>
<comment type="similarity">
    <text evidence="3">Belongs to the P-Pant transferase superfamily. EntD family.</text>
</comment>
<comment type="catalytic activity">
    <reaction evidence="11">
        <text>apo-[peptidyl-carrier protein] + CoA = holo-[peptidyl-carrier protein] + adenosine 3',5'-bisphosphate + H(+)</text>
        <dbReference type="Rhea" id="RHEA:46228"/>
        <dbReference type="Rhea" id="RHEA-COMP:11479"/>
        <dbReference type="Rhea" id="RHEA-COMP:11480"/>
        <dbReference type="ChEBI" id="CHEBI:15378"/>
        <dbReference type="ChEBI" id="CHEBI:29999"/>
        <dbReference type="ChEBI" id="CHEBI:57287"/>
        <dbReference type="ChEBI" id="CHEBI:58343"/>
        <dbReference type="ChEBI" id="CHEBI:64479"/>
    </reaction>
</comment>
<feature type="binding site" evidence="12">
    <location>
        <position position="68"/>
    </location>
    <ligand>
        <name>CoA</name>
        <dbReference type="ChEBI" id="CHEBI:57287"/>
    </ligand>
</feature>
<name>A0A744GGW0_SALER</name>
<feature type="binding site" evidence="12">
    <location>
        <position position="177"/>
    </location>
    <ligand>
        <name>CoA</name>
        <dbReference type="ChEBI" id="CHEBI:57287"/>
    </ligand>
</feature>
<reference evidence="18" key="1">
    <citation type="journal article" date="2018" name="Genome Biol.">
        <title>SKESA: strategic k-mer extension for scrupulous assemblies.</title>
        <authorList>
            <person name="Souvorov A."/>
            <person name="Agarwala R."/>
            <person name="Lipman D.J."/>
        </authorList>
    </citation>
    <scope>NUCLEOTIDE SEQUENCE</scope>
    <source>
        <strain evidence="18">MA.05/00002289</strain>
        <strain evidence="17">MA.CK_01/00000941</strain>
        <strain evidence="16">MA.CK_95/00012903</strain>
    </source>
</reference>
<reference evidence="18" key="2">
    <citation type="submission" date="2020-02" db="EMBL/GenBank/DDBJ databases">
        <authorList>
            <consortium name="NCBI Pathogen Detection Project"/>
        </authorList>
    </citation>
    <scope>NUCLEOTIDE SEQUENCE</scope>
    <source>
        <strain evidence="18">MA.05/00002289</strain>
        <strain evidence="17">MA.CK_01/00000941</strain>
        <strain evidence="16">MA.CK_95/00012903</strain>
    </source>
</reference>
<evidence type="ECO:0000259" key="15">
    <source>
        <dbReference type="Pfam" id="PF17837"/>
    </source>
</evidence>
<keyword evidence="13" id="KW-0479">Metal-binding</keyword>
<dbReference type="GO" id="GO:0009366">
    <property type="term" value="C:enterobactin synthetase complex"/>
    <property type="evidence" value="ECO:0007669"/>
    <property type="project" value="InterPro"/>
</dbReference>
<evidence type="ECO:0000256" key="1">
    <source>
        <dbReference type="ARBA" id="ARBA00003937"/>
    </source>
</evidence>
<evidence type="ECO:0000313" key="16">
    <source>
        <dbReference type="EMBL" id="HAF1420118.1"/>
    </source>
</evidence>
<feature type="binding site" evidence="12">
    <location>
        <position position="133"/>
    </location>
    <ligand>
        <name>CoA</name>
        <dbReference type="ChEBI" id="CHEBI:57287"/>
    </ligand>
</feature>
<evidence type="ECO:0000256" key="3">
    <source>
        <dbReference type="ARBA" id="ARBA00008342"/>
    </source>
</evidence>